<dbReference type="EMBL" id="UINC01104416">
    <property type="protein sequence ID" value="SVC67538.1"/>
    <property type="molecule type" value="Genomic_DNA"/>
</dbReference>
<protein>
    <submittedName>
        <fullName evidence="1">Uncharacterized protein</fullName>
    </submittedName>
</protein>
<name>A0A382P473_9ZZZZ</name>
<sequence length="49" mass="5045">MYLFIFLSILAASSVLGADSLAVPGTAALETVETKLITVHAEDANLPGI</sequence>
<organism evidence="1">
    <name type="scientific">marine metagenome</name>
    <dbReference type="NCBI Taxonomy" id="408172"/>
    <lineage>
        <taxon>unclassified sequences</taxon>
        <taxon>metagenomes</taxon>
        <taxon>ecological metagenomes</taxon>
    </lineage>
</organism>
<evidence type="ECO:0000313" key="1">
    <source>
        <dbReference type="EMBL" id="SVC67538.1"/>
    </source>
</evidence>
<feature type="non-terminal residue" evidence="1">
    <location>
        <position position="49"/>
    </location>
</feature>
<gene>
    <name evidence="1" type="ORF">METZ01_LOCUS320392</name>
</gene>
<dbReference type="AlphaFoldDB" id="A0A382P473"/>
<accession>A0A382P473</accession>
<reference evidence="1" key="1">
    <citation type="submission" date="2018-05" db="EMBL/GenBank/DDBJ databases">
        <authorList>
            <person name="Lanie J.A."/>
            <person name="Ng W.-L."/>
            <person name="Kazmierczak K.M."/>
            <person name="Andrzejewski T.M."/>
            <person name="Davidsen T.M."/>
            <person name="Wayne K.J."/>
            <person name="Tettelin H."/>
            <person name="Glass J.I."/>
            <person name="Rusch D."/>
            <person name="Podicherti R."/>
            <person name="Tsui H.-C.T."/>
            <person name="Winkler M.E."/>
        </authorList>
    </citation>
    <scope>NUCLEOTIDE SEQUENCE</scope>
</reference>
<proteinExistence type="predicted"/>